<gene>
    <name evidence="3" type="ORF">BCR33DRAFT_726568</name>
</gene>
<dbReference type="Gene3D" id="2.90.10.10">
    <property type="entry name" value="Bulb-type lectin domain"/>
    <property type="match status" value="1"/>
</dbReference>
<feature type="domain" description="Bulb-type lectin" evidence="2">
    <location>
        <begin position="47"/>
        <end position="130"/>
    </location>
</feature>
<dbReference type="Proteomes" id="UP000193642">
    <property type="component" value="Unassembled WGS sequence"/>
</dbReference>
<protein>
    <recommendedName>
        <fullName evidence="2">Bulb-type lectin domain-containing protein</fullName>
    </recommendedName>
</protein>
<dbReference type="SUPFAM" id="SSF51110">
    <property type="entry name" value="alpha-D-mannose-specific plant lectins"/>
    <property type="match status" value="1"/>
</dbReference>
<evidence type="ECO:0000313" key="4">
    <source>
        <dbReference type="Proteomes" id="UP000193642"/>
    </source>
</evidence>
<comment type="caution">
    <text evidence="3">The sequence shown here is derived from an EMBL/GenBank/DDBJ whole genome shotgun (WGS) entry which is preliminary data.</text>
</comment>
<dbReference type="OrthoDB" id="1884773at2759"/>
<keyword evidence="1" id="KW-0732">Signal</keyword>
<dbReference type="AlphaFoldDB" id="A0A1Y2AU58"/>
<dbReference type="InterPro" id="IPR036426">
    <property type="entry name" value="Bulb-type_lectin_dom_sf"/>
</dbReference>
<feature type="signal peptide" evidence="1">
    <location>
        <begin position="1"/>
        <end position="16"/>
    </location>
</feature>
<reference evidence="3 4" key="1">
    <citation type="submission" date="2016-07" db="EMBL/GenBank/DDBJ databases">
        <title>Pervasive Adenine N6-methylation of Active Genes in Fungi.</title>
        <authorList>
            <consortium name="DOE Joint Genome Institute"/>
            <person name="Mondo S.J."/>
            <person name="Dannebaum R.O."/>
            <person name="Kuo R.C."/>
            <person name="Labutti K."/>
            <person name="Haridas S."/>
            <person name="Kuo A."/>
            <person name="Salamov A."/>
            <person name="Ahrendt S.R."/>
            <person name="Lipzen A."/>
            <person name="Sullivan W."/>
            <person name="Andreopoulos W.B."/>
            <person name="Clum A."/>
            <person name="Lindquist E."/>
            <person name="Daum C."/>
            <person name="Ramamoorthy G.K."/>
            <person name="Gryganskyi A."/>
            <person name="Culley D."/>
            <person name="Magnuson J.K."/>
            <person name="James T.Y."/>
            <person name="O'Malley M.A."/>
            <person name="Stajich J.E."/>
            <person name="Spatafora J.W."/>
            <person name="Visel A."/>
            <person name="Grigoriev I.V."/>
        </authorList>
    </citation>
    <scope>NUCLEOTIDE SEQUENCE [LARGE SCALE GENOMIC DNA]</scope>
    <source>
        <strain evidence="3 4">JEL800</strain>
    </source>
</reference>
<proteinExistence type="predicted"/>
<organism evidence="3 4">
    <name type="scientific">Rhizoclosmatium globosum</name>
    <dbReference type="NCBI Taxonomy" id="329046"/>
    <lineage>
        <taxon>Eukaryota</taxon>
        <taxon>Fungi</taxon>
        <taxon>Fungi incertae sedis</taxon>
        <taxon>Chytridiomycota</taxon>
        <taxon>Chytridiomycota incertae sedis</taxon>
        <taxon>Chytridiomycetes</taxon>
        <taxon>Chytridiales</taxon>
        <taxon>Chytriomycetaceae</taxon>
        <taxon>Rhizoclosmatium</taxon>
    </lineage>
</organism>
<feature type="chain" id="PRO_5012598534" description="Bulb-type lectin domain-containing protein" evidence="1">
    <location>
        <begin position="17"/>
        <end position="130"/>
    </location>
</feature>
<dbReference type="PROSITE" id="PS50927">
    <property type="entry name" value="BULB_LECTIN"/>
    <property type="match status" value="1"/>
</dbReference>
<accession>A0A1Y2AU58</accession>
<dbReference type="EMBL" id="MCGO01000120">
    <property type="protein sequence ID" value="ORY26016.1"/>
    <property type="molecule type" value="Genomic_DNA"/>
</dbReference>
<name>A0A1Y2AU58_9FUNG</name>
<keyword evidence="4" id="KW-1185">Reference proteome</keyword>
<sequence length="130" mass="13906">MLVSLLVSLFAASVNAQCGNLGNWNPVSSLMQYNSAAGSAVTGNTFLTCLVAQNWIPQCTRLSAPNGQFALVLQPDGNAVIYNVWYQSTCNYNQGCVSSTWSASGTLLCMQNDGNLVVYDGNSVVWALNR</sequence>
<evidence type="ECO:0000259" key="2">
    <source>
        <dbReference type="PROSITE" id="PS50927"/>
    </source>
</evidence>
<dbReference type="InterPro" id="IPR001480">
    <property type="entry name" value="Bulb-type_lectin_dom"/>
</dbReference>
<evidence type="ECO:0000313" key="3">
    <source>
        <dbReference type="EMBL" id="ORY26016.1"/>
    </source>
</evidence>
<evidence type="ECO:0000256" key="1">
    <source>
        <dbReference type="SAM" id="SignalP"/>
    </source>
</evidence>